<dbReference type="Proteomes" id="UP001056500">
    <property type="component" value="Chromosome"/>
</dbReference>
<organism evidence="2 3">
    <name type="scientific">Brevibacillus ruminantium</name>
    <dbReference type="NCBI Taxonomy" id="2950604"/>
    <lineage>
        <taxon>Bacteria</taxon>
        <taxon>Bacillati</taxon>
        <taxon>Bacillota</taxon>
        <taxon>Bacilli</taxon>
        <taxon>Bacillales</taxon>
        <taxon>Paenibacillaceae</taxon>
        <taxon>Brevibacillus</taxon>
    </lineage>
</organism>
<dbReference type="Pfam" id="PF09902">
    <property type="entry name" value="DUF2129"/>
    <property type="match status" value="1"/>
</dbReference>
<name>A0ABY4W942_9BACL</name>
<dbReference type="RefSeq" id="WP_251870767.1">
    <property type="nucleotide sequence ID" value="NZ_CP098755.1"/>
</dbReference>
<reference evidence="2" key="1">
    <citation type="submission" date="2022-06" db="EMBL/GenBank/DDBJ databases">
        <title>Genome sequencing of Brevibacillus sp. BB3-R1.</title>
        <authorList>
            <person name="Heo J."/>
            <person name="Lee D."/>
            <person name="Won M."/>
            <person name="Han B.-H."/>
            <person name="Hong S.-B."/>
            <person name="Kwon S.-W."/>
        </authorList>
    </citation>
    <scope>NUCLEOTIDE SEQUENCE</scope>
    <source>
        <strain evidence="2">BB3-R1</strain>
    </source>
</reference>
<proteinExistence type="predicted"/>
<gene>
    <name evidence="2" type="ORF">NDK47_16060</name>
</gene>
<keyword evidence="3" id="KW-1185">Reference proteome</keyword>
<evidence type="ECO:0000256" key="1">
    <source>
        <dbReference type="ARBA" id="ARBA00022490"/>
    </source>
</evidence>
<protein>
    <submittedName>
        <fullName evidence="2">DUF2129 domain-containing protein</fullName>
    </submittedName>
</protein>
<sequence length="114" mass="13446">MRERRLGLAVWVKNPSAAKNLRKFGTIHYISKRLNYVSMYVDAEQFDETIKIMERLHFVTKIERSHRHEIPIEYNNAKPDKAKEYDYKQEKHQLMAITDSLLGDNELQPAGITN</sequence>
<dbReference type="InterPro" id="IPR016979">
    <property type="entry name" value="DUF2129"/>
</dbReference>
<accession>A0ABY4W942</accession>
<dbReference type="EMBL" id="CP098755">
    <property type="protein sequence ID" value="USG63688.1"/>
    <property type="molecule type" value="Genomic_DNA"/>
</dbReference>
<evidence type="ECO:0000313" key="3">
    <source>
        <dbReference type="Proteomes" id="UP001056500"/>
    </source>
</evidence>
<keyword evidence="1" id="KW-0963">Cytoplasm</keyword>
<evidence type="ECO:0000313" key="2">
    <source>
        <dbReference type="EMBL" id="USG63688.1"/>
    </source>
</evidence>